<reference evidence="4" key="1">
    <citation type="submission" date="2020-05" db="EMBL/GenBank/DDBJ databases">
        <authorList>
            <person name="Chiriac C."/>
            <person name="Salcher M."/>
            <person name="Ghai R."/>
            <person name="Kavagutti S V."/>
        </authorList>
    </citation>
    <scope>NUCLEOTIDE SEQUENCE</scope>
</reference>
<dbReference type="EMBL" id="LR797025">
    <property type="protein sequence ID" value="CAB4183219.1"/>
    <property type="molecule type" value="Genomic_DNA"/>
</dbReference>
<dbReference type="EMBL" id="LR798456">
    <property type="protein sequence ID" value="CAB5238023.1"/>
    <property type="molecule type" value="Genomic_DNA"/>
</dbReference>
<evidence type="ECO:0000313" key="5">
    <source>
        <dbReference type="EMBL" id="CAB5238023.1"/>
    </source>
</evidence>
<dbReference type="EMBL" id="LR797371">
    <property type="protein sequence ID" value="CAB4211343.1"/>
    <property type="molecule type" value="Genomic_DNA"/>
</dbReference>
<sequence>MPNPPPNPLAYVSNPVLGGDPRSIQVLDQPLWTQLSAADPAKRSVCGRCLAVPPKWHLYFKWGDNPPTMSTTKLAASPDLLPEAGDFSQLPVREDWWYIFDNISLLKQAIRQPGDDYVQNVDKANISDYYGTEIPPTPPFPYNKPLGPPLAYTCHNWMNPVRQLGSVRQAILTTGSPPETSIISVLNPIPNLQWVLTYVKDLSAITGPVPDTIESVDTSMFVNETDVLDLPSESDGYSGWVLALVRRKIGGGETDGGIFVRDLSTSAGGLIPELFPPGGTTAVSTSFRPYATYRLYRTDEEKTLAETEAVSDPTFNCRGPNIWELAFNPLMLRPHLIHMIPMGP</sequence>
<evidence type="ECO:0000313" key="1">
    <source>
        <dbReference type="EMBL" id="CAB4176646.1"/>
    </source>
</evidence>
<dbReference type="EMBL" id="LR796941">
    <property type="protein sequence ID" value="CAB4176646.1"/>
    <property type="molecule type" value="Genomic_DNA"/>
</dbReference>
<evidence type="ECO:0000313" key="4">
    <source>
        <dbReference type="EMBL" id="CAB4211343.1"/>
    </source>
</evidence>
<proteinExistence type="predicted"/>
<gene>
    <name evidence="2" type="ORF">UFOVP1076_47</name>
    <name evidence="3" type="ORF">UFOVP1314_30</name>
    <name evidence="4" type="ORF">UFOVP1427_40</name>
    <name evidence="5" type="ORF">UFOVP1523_44</name>
    <name evidence="1" type="ORF">UFOVP991_47</name>
</gene>
<evidence type="ECO:0000313" key="2">
    <source>
        <dbReference type="EMBL" id="CAB4183219.1"/>
    </source>
</evidence>
<dbReference type="EMBL" id="LR797258">
    <property type="protein sequence ID" value="CAB4197836.1"/>
    <property type="molecule type" value="Genomic_DNA"/>
</dbReference>
<protein>
    <submittedName>
        <fullName evidence="4">Uncharacterized protein</fullName>
    </submittedName>
</protein>
<organism evidence="4">
    <name type="scientific">uncultured Caudovirales phage</name>
    <dbReference type="NCBI Taxonomy" id="2100421"/>
    <lineage>
        <taxon>Viruses</taxon>
        <taxon>Duplodnaviria</taxon>
        <taxon>Heunggongvirae</taxon>
        <taxon>Uroviricota</taxon>
        <taxon>Caudoviricetes</taxon>
        <taxon>Peduoviridae</taxon>
        <taxon>Maltschvirus</taxon>
        <taxon>Maltschvirus maltsch</taxon>
    </lineage>
</organism>
<name>A0A6J5SD79_9CAUD</name>
<accession>A0A6J5SD79</accession>
<evidence type="ECO:0000313" key="3">
    <source>
        <dbReference type="EMBL" id="CAB4197836.1"/>
    </source>
</evidence>